<organism evidence="6 7">
    <name type="scientific">Octodon degus</name>
    <name type="common">Degu</name>
    <name type="synonym">Sciurus degus</name>
    <dbReference type="NCBI Taxonomy" id="10160"/>
    <lineage>
        <taxon>Eukaryota</taxon>
        <taxon>Metazoa</taxon>
        <taxon>Chordata</taxon>
        <taxon>Craniata</taxon>
        <taxon>Vertebrata</taxon>
        <taxon>Euteleostomi</taxon>
        <taxon>Mammalia</taxon>
        <taxon>Eutheria</taxon>
        <taxon>Euarchontoglires</taxon>
        <taxon>Glires</taxon>
        <taxon>Rodentia</taxon>
        <taxon>Hystricomorpha</taxon>
        <taxon>Octodontidae</taxon>
        <taxon>Octodon</taxon>
    </lineage>
</organism>
<dbReference type="OrthoDB" id="5814089at2759"/>
<dbReference type="PROSITE" id="PS50157">
    <property type="entry name" value="ZINC_FINGER_C2H2_2"/>
    <property type="match status" value="2"/>
</dbReference>
<feature type="domain" description="C2H2-type" evidence="5">
    <location>
        <begin position="603"/>
        <end position="630"/>
    </location>
</feature>
<dbReference type="GO" id="GO:0016020">
    <property type="term" value="C:membrane"/>
    <property type="evidence" value="ECO:0007669"/>
    <property type="project" value="InterPro"/>
</dbReference>
<dbReference type="PROSITE" id="PS00028">
    <property type="entry name" value="ZINC_FINGER_C2H2_1"/>
    <property type="match status" value="2"/>
</dbReference>
<dbReference type="InterPro" id="IPR036465">
    <property type="entry name" value="vWFA_dom_sf"/>
</dbReference>
<dbReference type="RefSeq" id="XP_012372370.2">
    <property type="nucleotide sequence ID" value="XM_012516916.2"/>
</dbReference>
<dbReference type="Pfam" id="PF05587">
    <property type="entry name" value="Anth_Ig"/>
    <property type="match status" value="1"/>
</dbReference>
<name>A0A6P3VD98_OCTDE</name>
<dbReference type="Gene3D" id="3.30.160.60">
    <property type="entry name" value="Classic Zinc Finger"/>
    <property type="match status" value="1"/>
</dbReference>
<proteinExistence type="predicted"/>
<dbReference type="GeneID" id="101589857"/>
<dbReference type="InParanoid" id="A0A6P3VD98"/>
<gene>
    <name evidence="7" type="primary">Znf488</name>
</gene>
<feature type="region of interest" description="Disordered" evidence="4">
    <location>
        <begin position="418"/>
        <end position="475"/>
    </location>
</feature>
<dbReference type="GO" id="GO:0008270">
    <property type="term" value="F:zinc ion binding"/>
    <property type="evidence" value="ECO:0007669"/>
    <property type="project" value="UniProtKB-KW"/>
</dbReference>
<reference evidence="7" key="1">
    <citation type="submission" date="2025-08" db="UniProtKB">
        <authorList>
            <consortium name="RefSeq"/>
        </authorList>
    </citation>
    <scope>IDENTIFICATION</scope>
</reference>
<dbReference type="SMART" id="SM00355">
    <property type="entry name" value="ZnF_C2H2"/>
    <property type="match status" value="2"/>
</dbReference>
<keyword evidence="3" id="KW-0479">Metal-binding</keyword>
<comment type="subcellular location">
    <subcellularLocation>
        <location evidence="1">Nucleus</location>
    </subcellularLocation>
</comment>
<keyword evidence="3" id="KW-0863">Zinc-finger</keyword>
<dbReference type="AlphaFoldDB" id="A0A6P3VD98"/>
<keyword evidence="6" id="KW-1185">Reference proteome</keyword>
<evidence type="ECO:0000256" key="3">
    <source>
        <dbReference type="PROSITE-ProRule" id="PRU00042"/>
    </source>
</evidence>
<feature type="domain" description="C2H2-type" evidence="5">
    <location>
        <begin position="645"/>
        <end position="668"/>
    </location>
</feature>
<dbReference type="GO" id="GO:0038023">
    <property type="term" value="F:signaling receptor activity"/>
    <property type="evidence" value="ECO:0007669"/>
    <property type="project" value="InterPro"/>
</dbReference>
<dbReference type="Proteomes" id="UP000515203">
    <property type="component" value="Unplaced"/>
</dbReference>
<dbReference type="GO" id="GO:0005634">
    <property type="term" value="C:nucleus"/>
    <property type="evidence" value="ECO:0007669"/>
    <property type="project" value="UniProtKB-SubCell"/>
</dbReference>
<dbReference type="PANTHER" id="PTHR16516">
    <property type="entry name" value="AGAP007109-PA"/>
    <property type="match status" value="1"/>
</dbReference>
<dbReference type="InterPro" id="IPR013087">
    <property type="entry name" value="Znf_C2H2_type"/>
</dbReference>
<evidence type="ECO:0000256" key="1">
    <source>
        <dbReference type="ARBA" id="ARBA00004123"/>
    </source>
</evidence>
<dbReference type="Gene3D" id="3.40.50.410">
    <property type="entry name" value="von Willebrand factor, type A domain"/>
    <property type="match status" value="1"/>
</dbReference>
<dbReference type="PANTHER" id="PTHR16516:SF5">
    <property type="entry name" value="ZINC FINGER PROTEIN 488"/>
    <property type="match status" value="1"/>
</dbReference>
<dbReference type="GO" id="GO:0006355">
    <property type="term" value="P:regulation of DNA-templated transcription"/>
    <property type="evidence" value="ECO:0007669"/>
    <property type="project" value="TreeGrafter"/>
</dbReference>
<keyword evidence="2" id="KW-0539">Nucleus</keyword>
<dbReference type="SUPFAM" id="SSF53300">
    <property type="entry name" value="vWA-like"/>
    <property type="match status" value="1"/>
</dbReference>
<protein>
    <submittedName>
        <fullName evidence="7">Zinc finger protein 488</fullName>
    </submittedName>
</protein>
<evidence type="ECO:0000256" key="4">
    <source>
        <dbReference type="SAM" id="MobiDB-lite"/>
    </source>
</evidence>
<sequence>MYPKMKYRGGKGPNLRVSFITYSCKGNIILPLTSDRGEIQRGLDRLKYSIPAGTRIPHKGFEKANVQLERSNSGAVQIPSVIISVISDILDDRRYDKAKAEADKARNSGATIYTVGVENYDYVIDAEDLYPKIKKEEVFCRFKFNATGIVDQRAKNVDKTGITCGVPVIYEAGREIFVKVSVDNGKSFLDISFRFTSIDCGPLILCNFSHPSCHQVSMTLPPSSDQGSCINFNLLKVLCAQGHWDPKIGLQPSLDNLPIAYCSQCHHPEAWSASRRSPSPLSCDCGLDPQVASAGLRKQAHSPGELSAHFTLRQIPPSGGLPCRAPGRPALQSSHPATDGWWNRYFAQLIQVLLITMAAGKRTPTSPSAENRRQLCESEQDQSYKPVLLEKTNCLGPEAATGRGAQDVLCAELALSTSAGKPRPGKPLPWKACKGERPSAFMELPRPQERLGGSHAQDRESEVPAGHPDPQQLTPDVPRALASGVWPGAARGEQRSAFSKPTKRPAERPVFQDTLGELSGLLHAMDVPCWNGLSTSKLVVRDLWNLQTVSQNTLLCSAFPGAPTLWLEPAQARGGPIPSASRSLPSRAILPPTLASLGLSTQNWCARCSCSFRLTSDLVFHMRSHHKKELVGPDLHPKLRRQEALACPVCHEHFRERHHLSRHMTSHS</sequence>
<dbReference type="InterPro" id="IPR008400">
    <property type="entry name" value="Anthrax_toxin_rcpt_extracel"/>
</dbReference>
<keyword evidence="3" id="KW-0862">Zinc</keyword>
<feature type="region of interest" description="Disordered" evidence="4">
    <location>
        <begin position="488"/>
        <end position="509"/>
    </location>
</feature>
<evidence type="ECO:0000256" key="2">
    <source>
        <dbReference type="ARBA" id="ARBA00023242"/>
    </source>
</evidence>
<evidence type="ECO:0000313" key="6">
    <source>
        <dbReference type="Proteomes" id="UP000515203"/>
    </source>
</evidence>
<dbReference type="GO" id="GO:0014003">
    <property type="term" value="P:oligodendrocyte development"/>
    <property type="evidence" value="ECO:0007669"/>
    <property type="project" value="TreeGrafter"/>
</dbReference>
<evidence type="ECO:0000313" key="7">
    <source>
        <dbReference type="RefSeq" id="XP_012372370.2"/>
    </source>
</evidence>
<dbReference type="CTD" id="118738"/>
<accession>A0A6P3VD98</accession>
<evidence type="ECO:0000259" key="5">
    <source>
        <dbReference type="PROSITE" id="PS50157"/>
    </source>
</evidence>
<dbReference type="InterPro" id="IPR052296">
    <property type="entry name" value="TR-Histone_Methyltrans"/>
</dbReference>